<protein>
    <submittedName>
        <fullName evidence="2">Uncharacterized protein</fullName>
    </submittedName>
</protein>
<organism evidence="2 3">
    <name type="scientific">Marasmiellus scandens</name>
    <dbReference type="NCBI Taxonomy" id="2682957"/>
    <lineage>
        <taxon>Eukaryota</taxon>
        <taxon>Fungi</taxon>
        <taxon>Dikarya</taxon>
        <taxon>Basidiomycota</taxon>
        <taxon>Agaricomycotina</taxon>
        <taxon>Agaricomycetes</taxon>
        <taxon>Agaricomycetidae</taxon>
        <taxon>Agaricales</taxon>
        <taxon>Marasmiineae</taxon>
        <taxon>Omphalotaceae</taxon>
        <taxon>Marasmiellus</taxon>
    </lineage>
</organism>
<reference evidence="2 3" key="1">
    <citation type="submission" date="2024-01" db="EMBL/GenBank/DDBJ databases">
        <title>A draft genome for the cacao thread blight pathogen Marasmiellus scandens.</title>
        <authorList>
            <person name="Baruah I.K."/>
            <person name="Leung J."/>
            <person name="Bukari Y."/>
            <person name="Amoako-Attah I."/>
            <person name="Meinhardt L.W."/>
            <person name="Bailey B.A."/>
            <person name="Cohen S.P."/>
        </authorList>
    </citation>
    <scope>NUCLEOTIDE SEQUENCE [LARGE SCALE GENOMIC DNA]</scope>
    <source>
        <strain evidence="2 3">GH-19</strain>
    </source>
</reference>
<dbReference type="EMBL" id="JBANRG010000008">
    <property type="protein sequence ID" value="KAK7464121.1"/>
    <property type="molecule type" value="Genomic_DNA"/>
</dbReference>
<accession>A0ABR1JMD7</accession>
<feature type="region of interest" description="Disordered" evidence="1">
    <location>
        <begin position="518"/>
        <end position="553"/>
    </location>
</feature>
<gene>
    <name evidence="2" type="ORF">VKT23_006285</name>
</gene>
<sequence length="553" mass="59764">MSLGPIGALDDVEHSFLGNFGAHAADSPPQLSAAASQDSLVASSVPSSATSQTPPHASPHLSEVAAILQKANDPTLLASYLAAEKGLTANSVGELKLLTAVFTQGLSGNALIQAVYTTATILQGLDSIQELKTAQDSCYALLKDIKRALDDRPVLSETQRSNITKTCKLLIFQPGRQSFDNDTVSKEVYENLKKNRKSNAFGTYFKEEKDDLHKSVLASKTVTPMTEGLAKVMKGKAYQVTEDDTRLVLLLRAFIREEPDAFDPASNRNSQTLKKRPRTQHSNDDEDDDDDDDEARAQADGDNEESKESLGFFDQYELWLNSKYRLWGSDSWASDAWQRQVYLCSVSSIITYELTKFPSDKIPKIKKKQPARAEASFGTGRLGNAQPFFASTHPAPSGGNGRLGGSFVSSHGISAGGLVQSQDNQREHALSGQTEASATSTSTTGTPTTPQGYTHRVGEDSGIGIALLQSGLMKADYLKGVSPSFRSGVFVTRMQHAGGTNTPIGSPGQMHIRYRSSQVSQTQGQEGASERTGTHVNEISRRNVSRLQGLLND</sequence>
<comment type="caution">
    <text evidence="2">The sequence shown here is derived from an EMBL/GenBank/DDBJ whole genome shotgun (WGS) entry which is preliminary data.</text>
</comment>
<evidence type="ECO:0000313" key="3">
    <source>
        <dbReference type="Proteomes" id="UP001498398"/>
    </source>
</evidence>
<feature type="region of interest" description="Disordered" evidence="1">
    <location>
        <begin position="421"/>
        <end position="456"/>
    </location>
</feature>
<proteinExistence type="predicted"/>
<feature type="compositionally biased region" description="Basic and acidic residues" evidence="1">
    <location>
        <begin position="295"/>
        <end position="308"/>
    </location>
</feature>
<dbReference type="Proteomes" id="UP001498398">
    <property type="component" value="Unassembled WGS sequence"/>
</dbReference>
<keyword evidence="3" id="KW-1185">Reference proteome</keyword>
<feature type="compositionally biased region" description="Acidic residues" evidence="1">
    <location>
        <begin position="284"/>
        <end position="294"/>
    </location>
</feature>
<name>A0ABR1JMD7_9AGAR</name>
<feature type="compositionally biased region" description="Low complexity" evidence="1">
    <location>
        <begin position="431"/>
        <end position="451"/>
    </location>
</feature>
<feature type="compositionally biased region" description="Basic and acidic residues" evidence="1">
    <location>
        <begin position="528"/>
        <end position="541"/>
    </location>
</feature>
<feature type="region of interest" description="Disordered" evidence="1">
    <location>
        <begin position="261"/>
        <end position="308"/>
    </location>
</feature>
<evidence type="ECO:0000313" key="2">
    <source>
        <dbReference type="EMBL" id="KAK7464121.1"/>
    </source>
</evidence>
<evidence type="ECO:0000256" key="1">
    <source>
        <dbReference type="SAM" id="MobiDB-lite"/>
    </source>
</evidence>